<keyword evidence="3" id="KW-1185">Reference proteome</keyword>
<accession>A0A975WAP0</accession>
<dbReference type="AlphaFoldDB" id="A0A975WAP0"/>
<protein>
    <recommendedName>
        <fullName evidence="4">Tat pathway signal sequence domain protein</fullName>
    </recommendedName>
</protein>
<feature type="signal peptide" evidence="1">
    <location>
        <begin position="1"/>
        <end position="24"/>
    </location>
</feature>
<name>A0A975WAP0_9RHOB</name>
<dbReference type="Proteomes" id="UP000182932">
    <property type="component" value="Unassembled WGS sequence"/>
</dbReference>
<reference evidence="2 3" key="1">
    <citation type="submission" date="2016-10" db="EMBL/GenBank/DDBJ databases">
        <authorList>
            <person name="Varghese N."/>
            <person name="Submissions S."/>
        </authorList>
    </citation>
    <scope>NUCLEOTIDE SEQUENCE [LARGE SCALE GENOMIC DNA]</scope>
    <source>
        <strain evidence="2 3">FF3</strain>
    </source>
</reference>
<dbReference type="EMBL" id="FNYY01000008">
    <property type="protein sequence ID" value="SEJ62452.1"/>
    <property type="molecule type" value="Genomic_DNA"/>
</dbReference>
<dbReference type="GeneID" id="80818702"/>
<dbReference type="RefSeq" id="WP_074836858.1">
    <property type="nucleotide sequence ID" value="NZ_FNYY01000008.1"/>
</dbReference>
<organism evidence="2 3">
    <name type="scientific">Marinovum algicola</name>
    <dbReference type="NCBI Taxonomy" id="42444"/>
    <lineage>
        <taxon>Bacteria</taxon>
        <taxon>Pseudomonadati</taxon>
        <taxon>Pseudomonadota</taxon>
        <taxon>Alphaproteobacteria</taxon>
        <taxon>Rhodobacterales</taxon>
        <taxon>Roseobacteraceae</taxon>
        <taxon>Marinovum</taxon>
    </lineage>
</organism>
<proteinExistence type="predicted"/>
<sequence>MIRLAPRALAVWAALVPLAGPAAAEAETDLGAHVTIELNAVVPVDAACRMSFLIQNGHASDIRQAVLEAVLFDDQGRVDRLTLFDFGELPAARPRVRQFVVPDLDCAALGQVLFNGAETCSGDGLSPTACSEGLELRSRADVEVLG</sequence>
<evidence type="ECO:0000313" key="2">
    <source>
        <dbReference type="EMBL" id="SEJ62452.1"/>
    </source>
</evidence>
<keyword evidence="1" id="KW-0732">Signal</keyword>
<feature type="chain" id="PRO_5036801089" description="Tat pathway signal sequence domain protein" evidence="1">
    <location>
        <begin position="25"/>
        <end position="146"/>
    </location>
</feature>
<gene>
    <name evidence="2" type="ORF">SAMN04487940_10830</name>
</gene>
<evidence type="ECO:0000256" key="1">
    <source>
        <dbReference type="SAM" id="SignalP"/>
    </source>
</evidence>
<evidence type="ECO:0008006" key="4">
    <source>
        <dbReference type="Google" id="ProtNLM"/>
    </source>
</evidence>
<comment type="caution">
    <text evidence="2">The sequence shown here is derived from an EMBL/GenBank/DDBJ whole genome shotgun (WGS) entry which is preliminary data.</text>
</comment>
<evidence type="ECO:0000313" key="3">
    <source>
        <dbReference type="Proteomes" id="UP000182932"/>
    </source>
</evidence>